<dbReference type="SMART" id="SM00060">
    <property type="entry name" value="FN3"/>
    <property type="match status" value="4"/>
</dbReference>
<keyword evidence="1" id="KW-0677">Repeat</keyword>
<feature type="compositionally biased region" description="Polar residues" evidence="3">
    <location>
        <begin position="555"/>
        <end position="564"/>
    </location>
</feature>
<feature type="compositionally biased region" description="Polar residues" evidence="3">
    <location>
        <begin position="264"/>
        <end position="273"/>
    </location>
</feature>
<evidence type="ECO:0000313" key="6">
    <source>
        <dbReference type="EMBL" id="KIH65419.1"/>
    </source>
</evidence>
<feature type="compositionally biased region" description="Polar residues" evidence="3">
    <location>
        <begin position="519"/>
        <end position="536"/>
    </location>
</feature>
<keyword evidence="7" id="KW-1185">Reference proteome</keyword>
<gene>
    <name evidence="6" type="ORF">ANCDUO_04258</name>
</gene>
<feature type="compositionally biased region" description="Basic and acidic residues" evidence="3">
    <location>
        <begin position="565"/>
        <end position="575"/>
    </location>
</feature>
<feature type="domain" description="Ig-like" evidence="4">
    <location>
        <begin position="1034"/>
        <end position="1137"/>
    </location>
</feature>
<dbReference type="InterPro" id="IPR036179">
    <property type="entry name" value="Ig-like_dom_sf"/>
</dbReference>
<dbReference type="PANTHER" id="PTHR14340">
    <property type="entry name" value="MICROFIBRIL-ASSOCIATED GLYCOPROTEIN 3"/>
    <property type="match status" value="1"/>
</dbReference>
<feature type="region of interest" description="Disordered" evidence="3">
    <location>
        <begin position="480"/>
        <end position="1037"/>
    </location>
</feature>
<feature type="compositionally biased region" description="Basic and acidic residues" evidence="3">
    <location>
        <begin position="506"/>
        <end position="518"/>
    </location>
</feature>
<feature type="compositionally biased region" description="Polar residues" evidence="3">
    <location>
        <begin position="604"/>
        <end position="617"/>
    </location>
</feature>
<feature type="domain" description="Fibronectin type-III" evidence="5">
    <location>
        <begin position="1370"/>
        <end position="1465"/>
    </location>
</feature>
<feature type="compositionally biased region" description="Basic and acidic residues" evidence="3">
    <location>
        <begin position="638"/>
        <end position="665"/>
    </location>
</feature>
<feature type="region of interest" description="Disordered" evidence="3">
    <location>
        <begin position="13"/>
        <end position="67"/>
    </location>
</feature>
<dbReference type="InterPro" id="IPR007110">
    <property type="entry name" value="Ig-like_dom"/>
</dbReference>
<feature type="compositionally biased region" description="Basic and acidic residues" evidence="3">
    <location>
        <begin position="869"/>
        <end position="924"/>
    </location>
</feature>
<feature type="compositionally biased region" description="Polar residues" evidence="3">
    <location>
        <begin position="586"/>
        <end position="595"/>
    </location>
</feature>
<dbReference type="InterPro" id="IPR003599">
    <property type="entry name" value="Ig_sub"/>
</dbReference>
<sequence>MAGVDSCIFKISVENSGGEHEKHRRRKHTLRPITHQKNEFSSDSELENKTKRKRRRMRRVTERTNPNAPRLTQMIAPRFDKALDDHDVETGEQIVMMVATQGNPPPNVHFYRDGKALSNDEKYEIRHEGETVCQQHYLIVKNTEHSEEAEYACQAVNPAGEAWCYSDVLVRTNAENTNETENAPLDEISLSPSTTKKTDDAKNDEVEHVKKEKEETQNSVLHTKIIKANKKDKENEYKLRKTEEAEGEVRVKNVSHGELGEIIKSQSNDTPTKGESHPAPIQEDGKASQESISKENKSRKLSSQLQAVAKKQIKEENGKAGQQDIEERKRDAMVDESTVGEPSLLNNEEEESSISDVVSTNTSANEPPPRPPKKKKNVPKALVIPYEINSLFGDPSTLRSEANITAKITAPEGTAEAISPVKEPRSASISAKVESVCRSFSRSGTPREVSAEFVFKQASQSHAQEICFQQKMLNKSEDVQNTIKGNSARARDDEAKQPGTNIGVDEQSHTLNGKEKNLKQVTQPEMESSVETGSDQNKAETIFEQEHAADGASVKSGQKTNKVSKNNDVKGEKTLTMEAVEEGPSGVSSGENISNIIPREDQASDASTKLAQNSNKALRQKEKKVSRVKQRTNPGICADKDKENERSSESKGLETYENALDRNAVENDLISENQAKQADSPEGSEATSKRHAKEMRDPGDQNEARSDVLSKKKDGKKNEAEKHAKKKEAQKEIQIEDKNELRDTSAGKEVLRPESEGAPDIMLSLGNHSAEQNANRASRKTVNDSEERCSIIGEDEDQEEVVGQARKDIHSAEDAKTSAADRKINEERTRDNKSRKEEKTQEYKTDDMSIEDANNIASTTTEEDTLNEQEVKRRSAAREKAGEEPNVEARTEGNLEKRFGEQRSEKQEKPSKTRGEDEKEETVLDRYIPAVPREGDKDDDCSAFHYNKDQVAAERNKTTFDSTQLSSGESNYEKEKSVELGSKQVTTEEHKSVETEKKSNKTGLSSEADSSSQPSSEPPDGKKPVKTRHRKKKAEFAATPDTEMIARAGDTLRLQCVVLDEHDKVEWFINGKPIHSNSRCSEEIANTTRTLLIRDLTSEDRGMIVEMRIGETVATSQLIIEENPAVIVKQLAKEFICEKGEPVTLEIEMNHEVREMMWFKNGEPVFGRKGCSLESSGTVCKLKINAADYGDSGNYVVVADGFQSSTQLLVSEAPRFKEEVQTTVDVKKTDDIMLSIPFDCSTKPFLKCLKNGSPIEKNVKYQLETRGNEVYFCKRKGSKADSGVYSFTIWNQFGEDTKVINVSVKDVPEPPSRLTLTKLGSDTVSINWESPRCDDAEDITGYVIEKREGVRRTFHEVAKDTGSPYTPPSIDEPPTVSDVTANGCVVTWTRPVQDGGSPIYGYDVFCREGNGKWTKLNEEIVFGERYVVRNLQHDINYEFKVEAYNEADMRSTSEVISKPLLIPSSLNLPLTIPSVPRITVTGPDSVTLDWDSPEDEPSTKFTVAYKSEGSDVWTEVHCDSNFCKVDGLKEEVSYVFKVAVKNEYGIGNFSENSTPIKILPGSPPAVLKPIRDVSVPRKRTLRLECHASGHPTPHHLWYRNDVEIIPQDANTEIINEGSISVLIIHSVDVTDGGLYVCEIENEHGTAKTTAHVTIGDVRCHFDSSFPEQNETEIGRDVELCCTLSDETGVVLWYKDGRKLEENSRITFVIEGNKRILRINSVESADSGTYRCETSDRRNSTEGELIVREEESHISVGPQDQIIRHCGDSVKLTCELTKPTSCIRWFKDGMEVWQQTGKYIIVTDGCCSTLQILNFDKIDIGDYCAAVDNDEISAPARLNLEVSPTIRIREQIENSVLVNAHAELDFHIEVAGHPAPTMTILHNGARIQARALMEKYEDVIRIRMKNLTQADSGVVTITAENTNGVDQKVFNIVVVDVPSAPTDLCATNVTTSSASLSWNCPKETNGSPITGFIIQRKTVDSVRWRTVGKTDATTLAFEAGDLFSGEEYLFRVVAVNIVGEGPPSSQVEVLTVNDNENSEGFSEALSSEVVTLDTPKTPTIKQDGDKLSRYGDERKFYVKSEQRHDSNECKGDGNPKSSQSSKGSGDVMNAAGKGENKEQENVNEVGIHGGDEASAKTIKKEKHREKLEDQREEQEKKESTPKTTKKKQPSPVDDILDTKQRLKKRVRDGQERRPSLQQECSNVPERKHSLPGMMKNDLETTPSPLETKLKERQEGAASENASATKSAVGSDSTIDADITATTSSSQAANAQGTVL</sequence>
<feature type="compositionally biased region" description="Basic and acidic residues" evidence="3">
    <location>
        <begin position="2143"/>
        <end position="2159"/>
    </location>
</feature>
<dbReference type="PROSITE" id="PS50853">
    <property type="entry name" value="FN3"/>
    <property type="match status" value="3"/>
</dbReference>
<dbReference type="InterPro" id="IPR003598">
    <property type="entry name" value="Ig_sub2"/>
</dbReference>
<feature type="domain" description="Fibronectin type-III" evidence="5">
    <location>
        <begin position="1472"/>
        <end position="1561"/>
    </location>
</feature>
<feature type="region of interest" description="Disordered" evidence="3">
    <location>
        <begin position="238"/>
        <end position="378"/>
    </location>
</feature>
<evidence type="ECO:0000313" key="7">
    <source>
        <dbReference type="Proteomes" id="UP000054047"/>
    </source>
</evidence>
<feature type="domain" description="Ig-like" evidence="4">
    <location>
        <begin position="1674"/>
        <end position="1747"/>
    </location>
</feature>
<evidence type="ECO:0000256" key="1">
    <source>
        <dbReference type="ARBA" id="ARBA00022737"/>
    </source>
</evidence>
<feature type="compositionally biased region" description="Basic and acidic residues" evidence="3">
    <location>
        <begin position="933"/>
        <end position="958"/>
    </location>
</feature>
<protein>
    <submittedName>
        <fullName evidence="6">Fibronectin type III domain protein</fullName>
    </submittedName>
</protein>
<dbReference type="Pfam" id="PF07679">
    <property type="entry name" value="I-set"/>
    <property type="match status" value="8"/>
</dbReference>
<dbReference type="PROSITE" id="PS50835">
    <property type="entry name" value="IG_LIKE"/>
    <property type="match status" value="5"/>
</dbReference>
<feature type="region of interest" description="Disordered" evidence="3">
    <location>
        <begin position="2076"/>
        <end position="2252"/>
    </location>
</feature>
<feature type="compositionally biased region" description="Polar residues" evidence="3">
    <location>
        <begin position="2238"/>
        <end position="2248"/>
    </location>
</feature>
<dbReference type="EMBL" id="KN727565">
    <property type="protein sequence ID" value="KIH65419.1"/>
    <property type="molecule type" value="Genomic_DNA"/>
</dbReference>
<dbReference type="CDD" id="cd00063">
    <property type="entry name" value="FN3"/>
    <property type="match status" value="4"/>
</dbReference>
<feature type="domain" description="Ig-like" evidence="4">
    <location>
        <begin position="69"/>
        <end position="157"/>
    </location>
</feature>
<feature type="compositionally biased region" description="Low complexity" evidence="3">
    <location>
        <begin position="1005"/>
        <end position="1015"/>
    </location>
</feature>
<dbReference type="Proteomes" id="UP000054047">
    <property type="component" value="Unassembled WGS sequence"/>
</dbReference>
<keyword evidence="2" id="KW-0393">Immunoglobulin domain</keyword>
<accession>A0A0C2H1L3</accession>
<proteinExistence type="predicted"/>
<feature type="domain" description="Fibronectin type-III" evidence="5">
    <location>
        <begin position="1939"/>
        <end position="2033"/>
    </location>
</feature>
<organism evidence="6 7">
    <name type="scientific">Ancylostoma duodenale</name>
    <dbReference type="NCBI Taxonomy" id="51022"/>
    <lineage>
        <taxon>Eukaryota</taxon>
        <taxon>Metazoa</taxon>
        <taxon>Ecdysozoa</taxon>
        <taxon>Nematoda</taxon>
        <taxon>Chromadorea</taxon>
        <taxon>Rhabditida</taxon>
        <taxon>Rhabditina</taxon>
        <taxon>Rhabditomorpha</taxon>
        <taxon>Strongyloidea</taxon>
        <taxon>Ancylostomatidae</taxon>
        <taxon>Ancylostomatinae</taxon>
        <taxon>Ancylostoma</taxon>
    </lineage>
</organism>
<feature type="compositionally biased region" description="Basic and acidic residues" evidence="3">
    <location>
        <begin position="238"/>
        <end position="251"/>
    </location>
</feature>
<feature type="domain" description="Ig-like" evidence="4">
    <location>
        <begin position="1563"/>
        <end position="1653"/>
    </location>
</feature>
<dbReference type="SMART" id="SM00409">
    <property type="entry name" value="IG"/>
    <property type="match status" value="8"/>
</dbReference>
<evidence type="ECO:0000259" key="5">
    <source>
        <dbReference type="PROSITE" id="PS50853"/>
    </source>
</evidence>
<evidence type="ECO:0000259" key="4">
    <source>
        <dbReference type="PROSITE" id="PS50835"/>
    </source>
</evidence>
<dbReference type="Gene3D" id="2.60.40.10">
    <property type="entry name" value="Immunoglobulins"/>
    <property type="match status" value="12"/>
</dbReference>
<name>A0A0C2H1L3_9BILA</name>
<feature type="domain" description="Ig-like" evidence="4">
    <location>
        <begin position="1766"/>
        <end position="1842"/>
    </location>
</feature>
<feature type="compositionally biased region" description="Basic and acidic residues" evidence="3">
    <location>
        <begin position="196"/>
        <end position="216"/>
    </location>
</feature>
<dbReference type="Pfam" id="PF00041">
    <property type="entry name" value="fn3"/>
    <property type="match status" value="3"/>
</dbReference>
<feature type="compositionally biased region" description="Basic and acidic residues" evidence="3">
    <location>
        <begin position="694"/>
        <end position="755"/>
    </location>
</feature>
<dbReference type="InterPro" id="IPR036116">
    <property type="entry name" value="FN3_sf"/>
</dbReference>
<dbReference type="SMART" id="SM00408">
    <property type="entry name" value="IGc2"/>
    <property type="match status" value="6"/>
</dbReference>
<feature type="region of interest" description="Disordered" evidence="3">
    <location>
        <begin position="176"/>
        <end position="218"/>
    </location>
</feature>
<dbReference type="InterPro" id="IPR013783">
    <property type="entry name" value="Ig-like_fold"/>
</dbReference>
<dbReference type="SUPFAM" id="SSF49265">
    <property type="entry name" value="Fibronectin type III"/>
    <property type="match status" value="3"/>
</dbReference>
<feature type="compositionally biased region" description="Basic residues" evidence="3">
    <location>
        <begin position="1024"/>
        <end position="1033"/>
    </location>
</feature>
<feature type="compositionally biased region" description="Basic and acidic residues" evidence="3">
    <location>
        <begin position="805"/>
        <end position="847"/>
    </location>
</feature>
<feature type="compositionally biased region" description="Basic and acidic residues" evidence="3">
    <location>
        <begin position="986"/>
        <end position="999"/>
    </location>
</feature>
<dbReference type="InterPro" id="IPR003961">
    <property type="entry name" value="FN3_dom"/>
</dbReference>
<dbReference type="CDD" id="cd00096">
    <property type="entry name" value="Ig"/>
    <property type="match status" value="1"/>
</dbReference>
<evidence type="ECO:0000256" key="2">
    <source>
        <dbReference type="ARBA" id="ARBA00023319"/>
    </source>
</evidence>
<feature type="compositionally biased region" description="Basic and acidic residues" evidence="3">
    <location>
        <begin position="283"/>
        <end position="298"/>
    </location>
</feature>
<dbReference type="OrthoDB" id="504170at2759"/>
<feature type="compositionally biased region" description="Basic and acidic residues" evidence="3">
    <location>
        <begin position="2076"/>
        <end position="2092"/>
    </location>
</feature>
<feature type="compositionally biased region" description="Polar residues" evidence="3">
    <location>
        <begin position="766"/>
        <end position="776"/>
    </location>
</feature>
<dbReference type="PANTHER" id="PTHR14340:SF9">
    <property type="entry name" value="FIBRONECTIN TYPE-III DOMAIN-CONTAINING PROTEIN"/>
    <property type="match status" value="1"/>
</dbReference>
<dbReference type="FunFam" id="2.60.40.10:FF:000107">
    <property type="entry name" value="Myosin, light chain kinase a"/>
    <property type="match status" value="2"/>
</dbReference>
<feature type="compositionally biased region" description="Polar residues" evidence="3">
    <location>
        <begin position="959"/>
        <end position="970"/>
    </location>
</feature>
<dbReference type="InterPro" id="IPR013098">
    <property type="entry name" value="Ig_I-set"/>
</dbReference>
<dbReference type="SUPFAM" id="SSF48726">
    <property type="entry name" value="Immunoglobulin"/>
    <property type="match status" value="8"/>
</dbReference>
<reference evidence="6 7" key="1">
    <citation type="submission" date="2013-12" db="EMBL/GenBank/DDBJ databases">
        <title>Draft genome of the parsitic nematode Ancylostoma duodenale.</title>
        <authorList>
            <person name="Mitreva M."/>
        </authorList>
    </citation>
    <scope>NUCLEOTIDE SEQUENCE [LARGE SCALE GENOMIC DNA]</scope>
    <source>
        <strain evidence="6 7">Zhejiang</strain>
    </source>
</reference>
<evidence type="ECO:0000256" key="3">
    <source>
        <dbReference type="SAM" id="MobiDB-lite"/>
    </source>
</evidence>